<gene>
    <name evidence="4" type="ORF">NK118_00590</name>
</gene>
<dbReference type="Pfam" id="PF20610">
    <property type="entry name" value="TED_2"/>
    <property type="match status" value="1"/>
</dbReference>
<accession>A0ABT1EDN4</accession>
<keyword evidence="2" id="KW-1133">Transmembrane helix</keyword>
<comment type="caution">
    <text evidence="4">The sequence shown here is derived from an EMBL/GenBank/DDBJ whole genome shotgun (WGS) entry which is preliminary data.</text>
</comment>
<dbReference type="Gene3D" id="2.60.40.740">
    <property type="match status" value="1"/>
</dbReference>
<evidence type="ECO:0000256" key="2">
    <source>
        <dbReference type="SAM" id="Phobius"/>
    </source>
</evidence>
<dbReference type="InterPro" id="IPR008966">
    <property type="entry name" value="Adhesion_dom_sf"/>
</dbReference>
<organism evidence="4 5">
    <name type="scientific">Ohessyouella blattaphilus</name>
    <dbReference type="NCBI Taxonomy" id="2949333"/>
    <lineage>
        <taxon>Bacteria</taxon>
        <taxon>Bacillati</taxon>
        <taxon>Bacillota</taxon>
        <taxon>Clostridia</taxon>
        <taxon>Lachnospirales</taxon>
        <taxon>Lachnospiraceae</taxon>
        <taxon>Ohessyouella</taxon>
    </lineage>
</organism>
<keyword evidence="2" id="KW-0472">Membrane</keyword>
<evidence type="ECO:0000259" key="3">
    <source>
        <dbReference type="Pfam" id="PF20610"/>
    </source>
</evidence>
<feature type="compositionally biased region" description="Low complexity" evidence="1">
    <location>
        <begin position="448"/>
        <end position="463"/>
    </location>
</feature>
<dbReference type="EMBL" id="JAMZFV010000001">
    <property type="protein sequence ID" value="MCP1108748.1"/>
    <property type="molecule type" value="Genomic_DNA"/>
</dbReference>
<proteinExistence type="predicted"/>
<sequence>MKNELFKKAGLFFCGLILTFLFVLSKEQFVKAEEVTLEVGAAVDYMGYGTNYFYIDGELAYCLESAKGTPANGTYEGHYLDTNHLLAKASYYLLGGPGYEQYLKDTLPKGWEEESLAYCLSHCILSYIYEGESNATGALIGLDSEMSKVVVDYVAYIKSLPAIPRSAIAFDRQDLNFYFSREEGCQRTEVVTVLGDEGNSVTLPVPEELFLVFEGKSERYTGEVKIMPGEKFYLGGDVAYNNGGTFRIDNLTSDLKREWGLFVVVTGAGTQDLGRGHLLEVNSAPVSIGGTFLPQPELLVKKSADRSEKTYRVGDVITYTVEVTQQIEKAVAKNVVIEDKILTPGVKLQKNSIVLLDENFQVIPQVSISVTDNSYKIIPDKDLFLQDVTTGEKYYVEYQVVVISDDLVGKEVKNQVVVTSENTEEVETEEVVVIEKPKEITPSDPPSVTTTVTNTNQNTNQNTAKSVVAGRSSSPKVSVKTGDKTPLILLIQVLLGSCVAIFVCGRIARKSKKG</sequence>
<evidence type="ECO:0000256" key="1">
    <source>
        <dbReference type="SAM" id="MobiDB-lite"/>
    </source>
</evidence>
<keyword evidence="2" id="KW-0812">Transmembrane</keyword>
<dbReference type="RefSeq" id="WP_262067655.1">
    <property type="nucleotide sequence ID" value="NZ_JAMXOC010000001.1"/>
</dbReference>
<name>A0ABT1EDN4_9FIRM</name>
<evidence type="ECO:0000313" key="4">
    <source>
        <dbReference type="EMBL" id="MCP1108748.1"/>
    </source>
</evidence>
<dbReference type="NCBIfam" id="TIGR04226">
    <property type="entry name" value="RrgB_K2N_iso_D2"/>
    <property type="match status" value="1"/>
</dbReference>
<dbReference type="Proteomes" id="UP001523565">
    <property type="component" value="Unassembled WGS sequence"/>
</dbReference>
<evidence type="ECO:0000313" key="5">
    <source>
        <dbReference type="Proteomes" id="UP001523565"/>
    </source>
</evidence>
<feature type="region of interest" description="Disordered" evidence="1">
    <location>
        <begin position="439"/>
        <end position="477"/>
    </location>
</feature>
<feature type="domain" description="Thioester" evidence="3">
    <location>
        <begin position="35"/>
        <end position="164"/>
    </location>
</feature>
<dbReference type="InterPro" id="IPR026466">
    <property type="entry name" value="Fim_isopep_form_D2_dom"/>
</dbReference>
<reference evidence="4 5" key="1">
    <citation type="journal article" date="2022" name="Genome Biol. Evol.">
        <title>Host diet, physiology and behaviors set the stage for Lachnospiraceae cladogenesis.</title>
        <authorList>
            <person name="Vera-Ponce De Leon A."/>
            <person name="Schneider M."/>
            <person name="Jahnes B.C."/>
            <person name="Sadowski V."/>
            <person name="Camuy-Velez L.A."/>
            <person name="Duan J."/>
            <person name="Sabree Z.L."/>
        </authorList>
    </citation>
    <scope>NUCLEOTIDE SEQUENCE [LARGE SCALE GENOMIC DNA]</scope>
    <source>
        <strain evidence="4 5">PAL227</strain>
    </source>
</reference>
<dbReference type="SUPFAM" id="SSF49401">
    <property type="entry name" value="Bacterial adhesins"/>
    <property type="match status" value="1"/>
</dbReference>
<feature type="transmembrane region" description="Helical" evidence="2">
    <location>
        <begin position="487"/>
        <end position="508"/>
    </location>
</feature>
<keyword evidence="5" id="KW-1185">Reference proteome</keyword>
<protein>
    <submittedName>
        <fullName evidence="4">Isopeptide-forming domain-containing fimbrial protein</fullName>
    </submittedName>
</protein>
<dbReference type="InterPro" id="IPR046751">
    <property type="entry name" value="TED_2"/>
</dbReference>